<comment type="caution">
    <text evidence="1">The sequence shown here is derived from an EMBL/GenBank/DDBJ whole genome shotgun (WGS) entry which is preliminary data.</text>
</comment>
<organism evidence="1 2">
    <name type="scientific">Portunus trituberculatus</name>
    <name type="common">Swimming crab</name>
    <name type="synonym">Neptunus trituberculatus</name>
    <dbReference type="NCBI Taxonomy" id="210409"/>
    <lineage>
        <taxon>Eukaryota</taxon>
        <taxon>Metazoa</taxon>
        <taxon>Ecdysozoa</taxon>
        <taxon>Arthropoda</taxon>
        <taxon>Crustacea</taxon>
        <taxon>Multicrustacea</taxon>
        <taxon>Malacostraca</taxon>
        <taxon>Eumalacostraca</taxon>
        <taxon>Eucarida</taxon>
        <taxon>Decapoda</taxon>
        <taxon>Pleocyemata</taxon>
        <taxon>Brachyura</taxon>
        <taxon>Eubrachyura</taxon>
        <taxon>Portunoidea</taxon>
        <taxon>Portunidae</taxon>
        <taxon>Portuninae</taxon>
        <taxon>Portunus</taxon>
    </lineage>
</organism>
<reference evidence="1 2" key="1">
    <citation type="submission" date="2019-05" db="EMBL/GenBank/DDBJ databases">
        <title>Another draft genome of Portunus trituberculatus and its Hox gene families provides insights of decapod evolution.</title>
        <authorList>
            <person name="Jeong J.-H."/>
            <person name="Song I."/>
            <person name="Kim S."/>
            <person name="Choi T."/>
            <person name="Kim D."/>
            <person name="Ryu S."/>
            <person name="Kim W."/>
        </authorList>
    </citation>
    <scope>NUCLEOTIDE SEQUENCE [LARGE SCALE GENOMIC DNA]</scope>
    <source>
        <tissue evidence="1">Muscle</tissue>
    </source>
</reference>
<evidence type="ECO:0000313" key="1">
    <source>
        <dbReference type="EMBL" id="MPC40451.1"/>
    </source>
</evidence>
<gene>
    <name evidence="1" type="ORF">E2C01_034008</name>
</gene>
<proteinExistence type="predicted"/>
<dbReference type="Proteomes" id="UP000324222">
    <property type="component" value="Unassembled WGS sequence"/>
</dbReference>
<name>A0A5B7F0B9_PORTR</name>
<sequence length="223" mass="23778">MVKATRKLKGSQEEEVAELPRVSASSVGDLNSALFFGIPSGGCSDVVKVSWIQLLAANEQFYAILRRLVCEQEVGMEVVCTNIDNNLLLGSGPRAPTYQPAAELWHGVSTMSDCLCVRVSANFLILTQSVSECPLCLIVCVYECPLTFLSWWRHSSVMTGSDLDDSLMTRRSSNGGLLSPEVDSPRTDGVSGGVGVSGAVWGGVMRVMNVCVVGVLQQGTGGE</sequence>
<keyword evidence="2" id="KW-1185">Reference proteome</keyword>
<dbReference type="AlphaFoldDB" id="A0A5B7F0B9"/>
<dbReference type="EMBL" id="VSRR010004695">
    <property type="protein sequence ID" value="MPC40451.1"/>
    <property type="molecule type" value="Genomic_DNA"/>
</dbReference>
<protein>
    <submittedName>
        <fullName evidence="1">Uncharacterized protein</fullName>
    </submittedName>
</protein>
<evidence type="ECO:0000313" key="2">
    <source>
        <dbReference type="Proteomes" id="UP000324222"/>
    </source>
</evidence>
<accession>A0A5B7F0B9</accession>